<feature type="compositionally biased region" description="Low complexity" evidence="10">
    <location>
        <begin position="59"/>
        <end position="86"/>
    </location>
</feature>
<dbReference type="PANTHER" id="PTHR43694">
    <property type="entry name" value="RIBONUCLEASE J"/>
    <property type="match status" value="1"/>
</dbReference>
<dbReference type="InterPro" id="IPR001279">
    <property type="entry name" value="Metallo-B-lactamas"/>
</dbReference>
<evidence type="ECO:0000256" key="10">
    <source>
        <dbReference type="SAM" id="MobiDB-lite"/>
    </source>
</evidence>
<evidence type="ECO:0000256" key="9">
    <source>
        <dbReference type="HAMAP-Rule" id="MF_01491"/>
    </source>
</evidence>
<keyword evidence="7 9" id="KW-0269">Exonuclease</keyword>
<dbReference type="InterPro" id="IPR030854">
    <property type="entry name" value="RNase_J_bac"/>
</dbReference>
<sequence length="673" mass="74428">MLSISTFKQSCMTAETTKEENKKRSVPTPPPIRIIPKTAALSAAVPSRPLPARKTSATPRRSAGPARGAGRRPAGQPASSRAPRGGPHMRRGRRPGTPFGPPRSKDIPQPTNHPRNPDAMYLIPLGGLEEIGRNAAAVEYKNDIVIIDLGLMFPSEQMYGIDYIIPDISPLYGKEKNIKGIIITHAHYDHFGGVPHLLPKLGNPPIYGSEFTMRLVQKRQADFPHYAQPKVNIVKTKEKFQLGQIEVETFHVNHSVPNAFGVVLRSPAGSIAFTGDFKFDTHPVNDLPADEEHITEIGQKGVSVLYSDSTGAEREGHSLSESTVETNMEEIFARHPKQRLIAATFSSMIDRLQQLIAVAERHGRKVVIDGFSMKTNVEIAREIGFMKVNKSTIITAEESNKLPPGKVLVLCTGAQGEDNAVLMRIVNKEHRHFELQAGDVVIFSSSVIPGNEASVQLVKDQIYKQGAEVYHYKMMDIHSGGHGHRDDLLHMLQLMKPQYLIPAHGYFSHRAEHAKLAVSNGFPRSNILLPSNGEVIEITPQKVKLSGEKHDIKYVMVDGLGVGDVGNVVLRDRQMLATDGMVVVIAMIDGRSGHVIGEPDLISRGFIYMKEHQQLVQETRDKIRDVIRHQSGSGHGGEPNWSHLKANLRDSIGQFLFQKTERRPMVLPVIVEV</sequence>
<proteinExistence type="inferred from homology"/>
<keyword evidence="2 9" id="KW-0540">Nuclease</keyword>
<evidence type="ECO:0000256" key="2">
    <source>
        <dbReference type="ARBA" id="ARBA00022722"/>
    </source>
</evidence>
<evidence type="ECO:0000256" key="3">
    <source>
        <dbReference type="ARBA" id="ARBA00022723"/>
    </source>
</evidence>
<dbReference type="GO" id="GO:0006364">
    <property type="term" value="P:rRNA processing"/>
    <property type="evidence" value="ECO:0007669"/>
    <property type="project" value="UniProtKB-UniRule"/>
</dbReference>
<dbReference type="Pfam" id="PF17770">
    <property type="entry name" value="RNase_J_C"/>
    <property type="match status" value="1"/>
</dbReference>
<evidence type="ECO:0000256" key="5">
    <source>
        <dbReference type="ARBA" id="ARBA00022801"/>
    </source>
</evidence>
<keyword evidence="3" id="KW-0479">Metal-binding</keyword>
<dbReference type="GO" id="GO:0004521">
    <property type="term" value="F:RNA endonuclease activity"/>
    <property type="evidence" value="ECO:0007669"/>
    <property type="project" value="UniProtKB-UniRule"/>
</dbReference>
<dbReference type="InterPro" id="IPR004613">
    <property type="entry name" value="RNase_J"/>
</dbReference>
<evidence type="ECO:0000259" key="11">
    <source>
        <dbReference type="SMART" id="SM00849"/>
    </source>
</evidence>
<feature type="domain" description="Metallo-beta-lactamase" evidence="11">
    <location>
        <begin position="132"/>
        <end position="335"/>
    </location>
</feature>
<keyword evidence="9" id="KW-0698">rRNA processing</keyword>
<dbReference type="GO" id="GO:0005737">
    <property type="term" value="C:cytoplasm"/>
    <property type="evidence" value="ECO:0007669"/>
    <property type="project" value="UniProtKB-SubCell"/>
</dbReference>
<evidence type="ECO:0000256" key="7">
    <source>
        <dbReference type="ARBA" id="ARBA00022839"/>
    </source>
</evidence>
<dbReference type="Pfam" id="PF22505">
    <property type="entry name" value="RNase_J_b_CASP"/>
    <property type="match status" value="1"/>
</dbReference>
<dbReference type="SMART" id="SM00849">
    <property type="entry name" value="Lactamase_B"/>
    <property type="match status" value="1"/>
</dbReference>
<reference evidence="13" key="1">
    <citation type="submission" date="2017-09" db="EMBL/GenBank/DDBJ databases">
        <title>Depth-based differentiation of microbial function through sediment-hosted aquifers and enrichment of novel symbionts in the deep terrestrial subsurface.</title>
        <authorList>
            <person name="Probst A.J."/>
            <person name="Ladd B."/>
            <person name="Jarett J.K."/>
            <person name="Geller-Mcgrath D.E."/>
            <person name="Sieber C.M.K."/>
            <person name="Emerson J.B."/>
            <person name="Anantharaman K."/>
            <person name="Thomas B.C."/>
            <person name="Malmstrom R."/>
            <person name="Stieglmeier M."/>
            <person name="Klingl A."/>
            <person name="Woyke T."/>
            <person name="Ryan C.M."/>
            <person name="Banfield J.F."/>
        </authorList>
    </citation>
    <scope>NUCLEOTIDE SEQUENCE [LARGE SCALE GENOMIC DNA]</scope>
</reference>
<keyword evidence="8 9" id="KW-0694">RNA-binding</keyword>
<keyword evidence="6" id="KW-0862">Zinc</keyword>
<protein>
    <recommendedName>
        <fullName evidence="9">Ribonuclease J</fullName>
        <shortName evidence="9">RNase J</shortName>
        <ecNumber evidence="9">3.1.-.-</ecNumber>
    </recommendedName>
</protein>
<dbReference type="SUPFAM" id="SSF56281">
    <property type="entry name" value="Metallo-hydrolase/oxidoreductase"/>
    <property type="match status" value="1"/>
</dbReference>
<dbReference type="PANTHER" id="PTHR43694:SF1">
    <property type="entry name" value="RIBONUCLEASE J"/>
    <property type="match status" value="1"/>
</dbReference>
<dbReference type="InterPro" id="IPR055132">
    <property type="entry name" value="RNase_J_b_CASP"/>
</dbReference>
<dbReference type="AlphaFoldDB" id="A0A2M6X0F0"/>
<dbReference type="NCBIfam" id="TIGR00649">
    <property type="entry name" value="MG423"/>
    <property type="match status" value="1"/>
</dbReference>
<name>A0A2M6X0F0_9BACT</name>
<keyword evidence="4 9" id="KW-0255">Endonuclease</keyword>
<dbReference type="Pfam" id="PF00753">
    <property type="entry name" value="Lactamase_B"/>
    <property type="match status" value="1"/>
</dbReference>
<comment type="subcellular location">
    <subcellularLocation>
        <location evidence="9">Cytoplasm</location>
    </subcellularLocation>
</comment>
<keyword evidence="5 9" id="KW-0378">Hydrolase</keyword>
<comment type="function">
    <text evidence="9">An RNase that has 5'-3' exonuclease and possibly endonuclease activity. Involved in maturation of rRNA and in some organisms also mRNA maturation and/or decay.</text>
</comment>
<dbReference type="EC" id="3.1.-.-" evidence="9"/>
<dbReference type="HAMAP" id="MF_01491">
    <property type="entry name" value="RNase_J_bact"/>
    <property type="match status" value="1"/>
</dbReference>
<dbReference type="Gene3D" id="3.10.20.580">
    <property type="match status" value="1"/>
</dbReference>
<gene>
    <name evidence="9" type="primary">rnj</name>
    <name evidence="12" type="ORF">COT71_00520</name>
</gene>
<evidence type="ECO:0000256" key="1">
    <source>
        <dbReference type="ARBA" id="ARBA00022490"/>
    </source>
</evidence>
<dbReference type="GO" id="GO:0004534">
    <property type="term" value="F:5'-3' RNA exonuclease activity"/>
    <property type="evidence" value="ECO:0007669"/>
    <property type="project" value="UniProtKB-UniRule"/>
</dbReference>
<feature type="compositionally biased region" description="Polar residues" evidence="10">
    <location>
        <begin position="1"/>
        <end position="15"/>
    </location>
</feature>
<organism evidence="12 13">
    <name type="scientific">Candidatus Andersenbacteria bacterium CG10_big_fil_rev_8_21_14_0_10_54_11</name>
    <dbReference type="NCBI Taxonomy" id="1974485"/>
    <lineage>
        <taxon>Bacteria</taxon>
        <taxon>Candidatus Anderseniibacteriota</taxon>
    </lineage>
</organism>
<dbReference type="GO" id="GO:0008270">
    <property type="term" value="F:zinc ion binding"/>
    <property type="evidence" value="ECO:0007669"/>
    <property type="project" value="InterPro"/>
</dbReference>
<dbReference type="InterPro" id="IPR036866">
    <property type="entry name" value="RibonucZ/Hydroxyglut_hydro"/>
</dbReference>
<dbReference type="InterPro" id="IPR041636">
    <property type="entry name" value="RNase_J_C"/>
</dbReference>
<comment type="caution">
    <text evidence="9">Lacks conserved residue(s) required for the propagation of feature annotation.</text>
</comment>
<accession>A0A2M6X0F0</accession>
<dbReference type="CDD" id="cd07714">
    <property type="entry name" value="RNaseJ_MBL-fold"/>
    <property type="match status" value="1"/>
</dbReference>
<evidence type="ECO:0000313" key="13">
    <source>
        <dbReference type="Proteomes" id="UP000230731"/>
    </source>
</evidence>
<evidence type="ECO:0000313" key="12">
    <source>
        <dbReference type="EMBL" id="PIT98480.1"/>
    </source>
</evidence>
<evidence type="ECO:0000256" key="6">
    <source>
        <dbReference type="ARBA" id="ARBA00022833"/>
    </source>
</evidence>
<evidence type="ECO:0000256" key="8">
    <source>
        <dbReference type="ARBA" id="ARBA00022884"/>
    </source>
</evidence>
<dbReference type="Gene3D" id="3.40.50.10710">
    <property type="entry name" value="Metallo-hydrolase/oxidoreductase"/>
    <property type="match status" value="1"/>
</dbReference>
<dbReference type="Gene3D" id="3.60.15.10">
    <property type="entry name" value="Ribonuclease Z/Hydroxyacylglutathione hydrolase-like"/>
    <property type="match status" value="1"/>
</dbReference>
<feature type="region of interest" description="Disordered" evidence="10">
    <location>
        <begin position="1"/>
        <end position="117"/>
    </location>
</feature>
<dbReference type="EMBL" id="PEZP01000005">
    <property type="protein sequence ID" value="PIT98480.1"/>
    <property type="molecule type" value="Genomic_DNA"/>
</dbReference>
<comment type="caution">
    <text evidence="12">The sequence shown here is derived from an EMBL/GenBank/DDBJ whole genome shotgun (WGS) entry which is preliminary data.</text>
</comment>
<evidence type="ECO:0000256" key="4">
    <source>
        <dbReference type="ARBA" id="ARBA00022759"/>
    </source>
</evidence>
<dbReference type="GO" id="GO:0003723">
    <property type="term" value="F:RNA binding"/>
    <property type="evidence" value="ECO:0007669"/>
    <property type="project" value="UniProtKB-UniRule"/>
</dbReference>
<keyword evidence="1 9" id="KW-0963">Cytoplasm</keyword>
<dbReference type="Pfam" id="PF07521">
    <property type="entry name" value="RMMBL"/>
    <property type="match status" value="1"/>
</dbReference>
<comment type="similarity">
    <text evidence="9">Belongs to the metallo-beta-lactamase superfamily. RNA-metabolizing metallo-beta-lactamase-like family. Bacterial RNase J subfamily.</text>
</comment>
<dbReference type="InterPro" id="IPR042173">
    <property type="entry name" value="RNase_J_2"/>
</dbReference>
<dbReference type="Proteomes" id="UP000230731">
    <property type="component" value="Unassembled WGS sequence"/>
</dbReference>
<dbReference type="InterPro" id="IPR011108">
    <property type="entry name" value="RMMBL"/>
</dbReference>
<comment type="subunit">
    <text evidence="9">Homodimer, may be a subunit of the RNA degradosome.</text>
</comment>